<evidence type="ECO:0000256" key="2">
    <source>
        <dbReference type="SAM" id="SignalP"/>
    </source>
</evidence>
<dbReference type="AlphaFoldDB" id="A0A917YF60"/>
<dbReference type="EMBL" id="BMMM01000034">
    <property type="protein sequence ID" value="GGN96071.1"/>
    <property type="molecule type" value="Genomic_DNA"/>
</dbReference>
<organism evidence="3 4">
    <name type="scientific">Streptomyces albiflavescens</name>
    <dbReference type="NCBI Taxonomy" id="1623582"/>
    <lineage>
        <taxon>Bacteria</taxon>
        <taxon>Bacillati</taxon>
        <taxon>Actinomycetota</taxon>
        <taxon>Actinomycetes</taxon>
        <taxon>Kitasatosporales</taxon>
        <taxon>Streptomycetaceae</taxon>
        <taxon>Streptomyces</taxon>
    </lineage>
</organism>
<feature type="chain" id="PRO_5039167806" description="Lipoprotein" evidence="2">
    <location>
        <begin position="20"/>
        <end position="159"/>
    </location>
</feature>
<feature type="region of interest" description="Disordered" evidence="1">
    <location>
        <begin position="18"/>
        <end position="61"/>
    </location>
</feature>
<proteinExistence type="predicted"/>
<keyword evidence="2" id="KW-0732">Signal</keyword>
<evidence type="ECO:0000313" key="4">
    <source>
        <dbReference type="Proteomes" id="UP000600365"/>
    </source>
</evidence>
<sequence>MRKAATMTVASVMAGLVLTGCGTGDGNQPNPKKSGASADSGQKKQSSSPSSKRSVIDRATGSWETIITTPSDDTLKTLTVSDGNVTAKGSKLDCTGTLKPGKTDGRETPTLTLACKSGSDGGRGKGTLHMMGEDALALDWKGPEGGWGGPVDSFRRTSN</sequence>
<feature type="compositionally biased region" description="Low complexity" evidence="1">
    <location>
        <begin position="43"/>
        <end position="53"/>
    </location>
</feature>
<reference evidence="3 4" key="1">
    <citation type="journal article" date="2014" name="Int. J. Syst. Evol. Microbiol.">
        <title>Complete genome sequence of Corynebacterium casei LMG S-19264T (=DSM 44701T), isolated from a smear-ripened cheese.</title>
        <authorList>
            <consortium name="US DOE Joint Genome Institute (JGI-PGF)"/>
            <person name="Walter F."/>
            <person name="Albersmeier A."/>
            <person name="Kalinowski J."/>
            <person name="Ruckert C."/>
        </authorList>
    </citation>
    <scope>NUCLEOTIDE SEQUENCE [LARGE SCALE GENOMIC DNA]</scope>
    <source>
        <strain evidence="3 4">CGMCC 4.7111</strain>
    </source>
</reference>
<comment type="caution">
    <text evidence="3">The sequence shown here is derived from an EMBL/GenBank/DDBJ whole genome shotgun (WGS) entry which is preliminary data.</text>
</comment>
<accession>A0A917YF60</accession>
<keyword evidence="4" id="KW-1185">Reference proteome</keyword>
<gene>
    <name evidence="3" type="ORF">GCM10011579_097100</name>
</gene>
<dbReference type="PROSITE" id="PS51257">
    <property type="entry name" value="PROKAR_LIPOPROTEIN"/>
    <property type="match status" value="1"/>
</dbReference>
<feature type="region of interest" description="Disordered" evidence="1">
    <location>
        <begin position="98"/>
        <end position="128"/>
    </location>
</feature>
<evidence type="ECO:0000256" key="1">
    <source>
        <dbReference type="SAM" id="MobiDB-lite"/>
    </source>
</evidence>
<evidence type="ECO:0008006" key="5">
    <source>
        <dbReference type="Google" id="ProtNLM"/>
    </source>
</evidence>
<feature type="signal peptide" evidence="2">
    <location>
        <begin position="1"/>
        <end position="19"/>
    </location>
</feature>
<name>A0A917YF60_9ACTN</name>
<dbReference type="Proteomes" id="UP000600365">
    <property type="component" value="Unassembled WGS sequence"/>
</dbReference>
<protein>
    <recommendedName>
        <fullName evidence="5">Lipoprotein</fullName>
    </recommendedName>
</protein>
<dbReference type="RefSeq" id="WP_189192581.1">
    <property type="nucleotide sequence ID" value="NZ_BMMM01000034.1"/>
</dbReference>
<evidence type="ECO:0000313" key="3">
    <source>
        <dbReference type="EMBL" id="GGN96071.1"/>
    </source>
</evidence>